<evidence type="ECO:0000256" key="7">
    <source>
        <dbReference type="ARBA" id="ARBA00022692"/>
    </source>
</evidence>
<comment type="catalytic activity">
    <reaction evidence="15">
        <text>a ubiquinone + NADH + 5 H(+)(in) = a ubiquinol + NAD(+) + 4 H(+)(out)</text>
        <dbReference type="Rhea" id="RHEA:29091"/>
        <dbReference type="Rhea" id="RHEA-COMP:9565"/>
        <dbReference type="Rhea" id="RHEA-COMP:9566"/>
        <dbReference type="ChEBI" id="CHEBI:15378"/>
        <dbReference type="ChEBI" id="CHEBI:16389"/>
        <dbReference type="ChEBI" id="CHEBI:17976"/>
        <dbReference type="ChEBI" id="CHEBI:57540"/>
        <dbReference type="ChEBI" id="CHEBI:57945"/>
        <dbReference type="EC" id="7.1.1.2"/>
    </reaction>
</comment>
<reference evidence="17" key="1">
    <citation type="journal article" date="2019" name="Syst. Entomol.">
        <title>Higher level phylogeny and evolutionary history of Pentatomomorpha (Hemiptera: Heteroptera) inferred from mitochondrial genome sequences.</title>
        <authorList>
            <person name="Liu Y."/>
            <person name="Li H."/>
            <person name="Song F."/>
            <person name="Zhao Y."/>
            <person name="Wilson J.J."/>
            <person name="Cai W."/>
        </authorList>
    </citation>
    <scope>NUCLEOTIDE SEQUENCE</scope>
</reference>
<dbReference type="InterPro" id="IPR050269">
    <property type="entry name" value="ComplexI_Subunit6"/>
</dbReference>
<evidence type="ECO:0000256" key="1">
    <source>
        <dbReference type="ARBA" id="ARBA00004225"/>
    </source>
</evidence>
<evidence type="ECO:0000256" key="16">
    <source>
        <dbReference type="SAM" id="Phobius"/>
    </source>
</evidence>
<evidence type="ECO:0000256" key="9">
    <source>
        <dbReference type="ARBA" id="ARBA00022982"/>
    </source>
</evidence>
<evidence type="ECO:0000256" key="8">
    <source>
        <dbReference type="ARBA" id="ARBA00022967"/>
    </source>
</evidence>
<evidence type="ECO:0000256" key="6">
    <source>
        <dbReference type="ARBA" id="ARBA00022660"/>
    </source>
</evidence>
<keyword evidence="9" id="KW-0249">Electron transport</keyword>
<sequence>MTMLFFLMMTLAFVFMWLKHPISMGITIIVQTIIVAMITGLMMGSFWFSYIIVITMLSGMLVLFIYMASTASNEKFYTSMKLILFSITMITVSVFMQWQSKNYDNEFNSMLLNMQTETVSLNSLFNHKFKMITMIMVLYLFFTMITVSSIVNISEGPLRTNKK</sequence>
<evidence type="ECO:0000256" key="13">
    <source>
        <dbReference type="ARBA" id="ARBA00023136"/>
    </source>
</evidence>
<dbReference type="EMBL" id="MF497729">
    <property type="protein sequence ID" value="QCI09401.1"/>
    <property type="molecule type" value="Genomic_DNA"/>
</dbReference>
<comment type="similarity">
    <text evidence="2">Belongs to the complex I subunit 6 family.</text>
</comment>
<dbReference type="GO" id="GO:0031966">
    <property type="term" value="C:mitochondrial membrane"/>
    <property type="evidence" value="ECO:0007669"/>
    <property type="project" value="UniProtKB-SubCell"/>
</dbReference>
<evidence type="ECO:0000256" key="3">
    <source>
        <dbReference type="ARBA" id="ARBA00012944"/>
    </source>
</evidence>
<name>A0A4D6X353_9HEMI</name>
<evidence type="ECO:0000313" key="17">
    <source>
        <dbReference type="EMBL" id="QCI09401.1"/>
    </source>
</evidence>
<keyword evidence="10 16" id="KW-1133">Transmembrane helix</keyword>
<evidence type="ECO:0000256" key="10">
    <source>
        <dbReference type="ARBA" id="ARBA00022989"/>
    </source>
</evidence>
<keyword evidence="6" id="KW-0679">Respiratory chain</keyword>
<accession>A0A4D6X353</accession>
<dbReference type="GO" id="GO:0008137">
    <property type="term" value="F:NADH dehydrogenase (ubiquinone) activity"/>
    <property type="evidence" value="ECO:0007669"/>
    <property type="project" value="UniProtKB-EC"/>
</dbReference>
<evidence type="ECO:0000256" key="15">
    <source>
        <dbReference type="ARBA" id="ARBA00049551"/>
    </source>
</evidence>
<keyword evidence="12 17" id="KW-0496">Mitochondrion</keyword>
<keyword evidence="5" id="KW-0813">Transport</keyword>
<evidence type="ECO:0000256" key="2">
    <source>
        <dbReference type="ARBA" id="ARBA00005698"/>
    </source>
</evidence>
<keyword evidence="7 16" id="KW-0812">Transmembrane</keyword>
<evidence type="ECO:0000256" key="11">
    <source>
        <dbReference type="ARBA" id="ARBA00023027"/>
    </source>
</evidence>
<keyword evidence="8" id="KW-1278">Translocase</keyword>
<feature type="transmembrane region" description="Helical" evidence="16">
    <location>
        <begin position="21"/>
        <end position="41"/>
    </location>
</feature>
<dbReference type="PANTHER" id="PTHR11435:SF1">
    <property type="entry name" value="NADH-UBIQUINONE OXIDOREDUCTASE CHAIN 6"/>
    <property type="match status" value="1"/>
</dbReference>
<organism evidence="17">
    <name type="scientific">Mictis tenebrosa</name>
    <dbReference type="NCBI Taxonomy" id="2575658"/>
    <lineage>
        <taxon>Eukaryota</taxon>
        <taxon>Metazoa</taxon>
        <taxon>Ecdysozoa</taxon>
        <taxon>Arthropoda</taxon>
        <taxon>Hexapoda</taxon>
        <taxon>Insecta</taxon>
        <taxon>Pterygota</taxon>
        <taxon>Neoptera</taxon>
        <taxon>Paraneoptera</taxon>
        <taxon>Hemiptera</taxon>
        <taxon>Heteroptera</taxon>
        <taxon>Panheteroptera</taxon>
        <taxon>Pentatomomorpha</taxon>
        <taxon>Coreoidea</taxon>
        <taxon>Coreidae</taxon>
        <taxon>Coreinae</taxon>
        <taxon>Mictis</taxon>
    </lineage>
</organism>
<geneLocation type="mitochondrion" evidence="17"/>
<comment type="subcellular location">
    <subcellularLocation>
        <location evidence="1">Mitochondrion membrane</location>
        <topology evidence="1">Multi-pass membrane protein</topology>
    </subcellularLocation>
</comment>
<feature type="transmembrane region" description="Helical" evidence="16">
    <location>
        <begin position="47"/>
        <end position="68"/>
    </location>
</feature>
<feature type="transmembrane region" description="Helical" evidence="16">
    <location>
        <begin position="80"/>
        <end position="98"/>
    </location>
</feature>
<proteinExistence type="inferred from homology"/>
<keyword evidence="13 16" id="KW-0472">Membrane</keyword>
<dbReference type="EC" id="7.1.1.2" evidence="3"/>
<feature type="transmembrane region" description="Helical" evidence="16">
    <location>
        <begin position="131"/>
        <end position="153"/>
    </location>
</feature>
<protein>
    <recommendedName>
        <fullName evidence="4">NADH-ubiquinone oxidoreductase chain 6</fullName>
        <ecNumber evidence="3">7.1.1.2</ecNumber>
    </recommendedName>
    <alternativeName>
        <fullName evidence="14">NADH dehydrogenase subunit 6</fullName>
    </alternativeName>
</protein>
<evidence type="ECO:0000256" key="4">
    <source>
        <dbReference type="ARBA" id="ARBA00021095"/>
    </source>
</evidence>
<evidence type="ECO:0000256" key="14">
    <source>
        <dbReference type="ARBA" id="ARBA00031019"/>
    </source>
</evidence>
<evidence type="ECO:0000256" key="12">
    <source>
        <dbReference type="ARBA" id="ARBA00023128"/>
    </source>
</evidence>
<dbReference type="AlphaFoldDB" id="A0A4D6X353"/>
<dbReference type="PANTHER" id="PTHR11435">
    <property type="entry name" value="NADH UBIQUINONE OXIDOREDUCTASE SUBUNIT ND6"/>
    <property type="match status" value="1"/>
</dbReference>
<keyword evidence="11" id="KW-0520">NAD</keyword>
<gene>
    <name evidence="17" type="primary">ND6</name>
</gene>
<evidence type="ECO:0000256" key="5">
    <source>
        <dbReference type="ARBA" id="ARBA00022448"/>
    </source>
</evidence>